<keyword evidence="6 12" id="KW-0418">Kinase</keyword>
<feature type="transmembrane region" description="Helical" evidence="11">
    <location>
        <begin position="305"/>
        <end position="329"/>
    </location>
</feature>
<dbReference type="EC" id="2.7.1.108" evidence="3"/>
<feature type="transmembrane region" description="Helical" evidence="11">
    <location>
        <begin position="274"/>
        <end position="293"/>
    </location>
</feature>
<dbReference type="EMBL" id="BTGB01000001">
    <property type="protein sequence ID" value="GMM43815.1"/>
    <property type="molecule type" value="Genomic_DNA"/>
</dbReference>
<feature type="transmembrane region" description="Helical" evidence="11">
    <location>
        <begin position="118"/>
        <end position="139"/>
    </location>
</feature>
<feature type="transmembrane region" description="Helical" evidence="11">
    <location>
        <begin position="403"/>
        <end position="421"/>
    </location>
</feature>
<feature type="transmembrane region" description="Helical" evidence="11">
    <location>
        <begin position="350"/>
        <end position="369"/>
    </location>
</feature>
<name>A0AAV5QXR0_PICKL</name>
<feature type="transmembrane region" description="Helical" evidence="11">
    <location>
        <begin position="89"/>
        <end position="106"/>
    </location>
</feature>
<keyword evidence="7" id="KW-0256">Endoplasmic reticulum</keyword>
<sequence length="583" mass="66710">MPPKKNNKGKKSGSTVTHRSSKNKETVLDYELDEVYETNKTTNDNKNIQDEEPEETIEEKESKLAEQADQGVFSYYMGLVDIYINTRHVFQLFMLFFVTNLLYLVFKEREDNGDENAMDYIVNTSCILLAILLEGFAVLNSRFTQFNKNKTTIKPQLLDFNYIYSVYLPLAICLLKAPNKVIVISCCLAQLGYMNMFVRTLISYVILIQFSTERITAHLLLLPIGHCFFFEMINKFVGNELPIYEKSFFSILYVALSYFITIQDSNITLFIMKNLVLSFTVGTIFASPILELYKGQVEKSLKYTWLFAIYLIFSAAGLIISDKLLLPVLNQFHLNWLIEFIKSSKERTDIFQAWIIATIVLIPTIFILFNKVFPTVNLSIKRKIWHFVLFGMLVKPMKEQPELVSIALFGILGLLVVVEMIRSNELPPFGKSIKELFRNFEDEKDNDGKFTLSYIYLLIGVSLPFWLNNVDGLRESSYIGLITLGLGDSFASIVGSKVGYSKWPMSNKSIEGSITMGICTFLGYILLDYINGSGNDKLEVLNWTNRCMVAVLSALFEGIVDVNDNLYVPVFAYLVEELLMNFN</sequence>
<feature type="compositionally biased region" description="Basic residues" evidence="10">
    <location>
        <begin position="1"/>
        <end position="11"/>
    </location>
</feature>
<evidence type="ECO:0000256" key="8">
    <source>
        <dbReference type="ARBA" id="ARBA00022989"/>
    </source>
</evidence>
<comment type="similarity">
    <text evidence="2">Belongs to the polyprenol kinase family.</text>
</comment>
<keyword evidence="4" id="KW-0808">Transferase</keyword>
<feature type="transmembrane region" description="Helical" evidence="11">
    <location>
        <begin position="512"/>
        <end position="530"/>
    </location>
</feature>
<evidence type="ECO:0000256" key="7">
    <source>
        <dbReference type="ARBA" id="ARBA00022824"/>
    </source>
</evidence>
<proteinExistence type="inferred from homology"/>
<dbReference type="GO" id="GO:0004168">
    <property type="term" value="F:dolichol kinase activity"/>
    <property type="evidence" value="ECO:0007669"/>
    <property type="project" value="UniProtKB-EC"/>
</dbReference>
<evidence type="ECO:0000256" key="5">
    <source>
        <dbReference type="ARBA" id="ARBA00022692"/>
    </source>
</evidence>
<evidence type="ECO:0000256" key="4">
    <source>
        <dbReference type="ARBA" id="ARBA00022679"/>
    </source>
</evidence>
<feature type="region of interest" description="Disordered" evidence="10">
    <location>
        <begin position="1"/>
        <end position="56"/>
    </location>
</feature>
<dbReference type="Proteomes" id="UP001378960">
    <property type="component" value="Unassembled WGS sequence"/>
</dbReference>
<reference evidence="12 13" key="1">
    <citation type="journal article" date="2023" name="Elife">
        <title>Identification of key yeast species and microbe-microbe interactions impacting larval growth of Drosophila in the wild.</title>
        <authorList>
            <person name="Mure A."/>
            <person name="Sugiura Y."/>
            <person name="Maeda R."/>
            <person name="Honda K."/>
            <person name="Sakurai N."/>
            <person name="Takahashi Y."/>
            <person name="Watada M."/>
            <person name="Katoh T."/>
            <person name="Gotoh A."/>
            <person name="Gotoh Y."/>
            <person name="Taniguchi I."/>
            <person name="Nakamura K."/>
            <person name="Hayashi T."/>
            <person name="Katayama T."/>
            <person name="Uemura T."/>
            <person name="Hattori Y."/>
        </authorList>
    </citation>
    <scope>NUCLEOTIDE SEQUENCE [LARGE SCALE GENOMIC DNA]</scope>
    <source>
        <strain evidence="12 13">PK-24</strain>
    </source>
</reference>
<dbReference type="GO" id="GO:0005789">
    <property type="term" value="C:endoplasmic reticulum membrane"/>
    <property type="evidence" value="ECO:0007669"/>
    <property type="project" value="UniProtKB-SubCell"/>
</dbReference>
<dbReference type="PANTHER" id="PTHR13205">
    <property type="entry name" value="TRANSMEMBRANE PROTEIN 15-RELATED"/>
    <property type="match status" value="1"/>
</dbReference>
<feature type="transmembrane region" description="Helical" evidence="11">
    <location>
        <begin position="450"/>
        <end position="467"/>
    </location>
</feature>
<evidence type="ECO:0000313" key="13">
    <source>
        <dbReference type="Proteomes" id="UP001378960"/>
    </source>
</evidence>
<dbReference type="GO" id="GO:0043048">
    <property type="term" value="P:dolichyl monophosphate biosynthetic process"/>
    <property type="evidence" value="ECO:0007669"/>
    <property type="project" value="TreeGrafter"/>
</dbReference>
<feature type="transmembrane region" description="Helical" evidence="11">
    <location>
        <begin position="160"/>
        <end position="177"/>
    </location>
</feature>
<evidence type="ECO:0000256" key="1">
    <source>
        <dbReference type="ARBA" id="ARBA00004477"/>
    </source>
</evidence>
<keyword evidence="9 11" id="KW-0472">Membrane</keyword>
<dbReference type="PANTHER" id="PTHR13205:SF15">
    <property type="entry name" value="DOLICHOL KINASE"/>
    <property type="match status" value="1"/>
</dbReference>
<evidence type="ECO:0000256" key="11">
    <source>
        <dbReference type="SAM" id="Phobius"/>
    </source>
</evidence>
<organism evidence="12 13">
    <name type="scientific">Pichia kluyveri</name>
    <name type="common">Yeast</name>
    <dbReference type="NCBI Taxonomy" id="36015"/>
    <lineage>
        <taxon>Eukaryota</taxon>
        <taxon>Fungi</taxon>
        <taxon>Dikarya</taxon>
        <taxon>Ascomycota</taxon>
        <taxon>Saccharomycotina</taxon>
        <taxon>Pichiomycetes</taxon>
        <taxon>Pichiales</taxon>
        <taxon>Pichiaceae</taxon>
        <taxon>Pichia</taxon>
    </lineage>
</organism>
<keyword evidence="8 11" id="KW-1133">Transmembrane helix</keyword>
<accession>A0AAV5QXR0</accession>
<feature type="transmembrane region" description="Helical" evidence="11">
    <location>
        <begin position="479"/>
        <end position="500"/>
    </location>
</feature>
<comment type="caution">
    <text evidence="12">The sequence shown here is derived from an EMBL/GenBank/DDBJ whole genome shotgun (WGS) entry which is preliminary data.</text>
</comment>
<gene>
    <name evidence="12" type="ORF">DAPK24_003900</name>
</gene>
<dbReference type="InterPro" id="IPR032974">
    <property type="entry name" value="Polypren_kinase"/>
</dbReference>
<keyword evidence="13" id="KW-1185">Reference proteome</keyword>
<dbReference type="AlphaFoldDB" id="A0AAV5QXR0"/>
<evidence type="ECO:0000256" key="3">
    <source>
        <dbReference type="ARBA" id="ARBA00012132"/>
    </source>
</evidence>
<evidence type="ECO:0000256" key="6">
    <source>
        <dbReference type="ARBA" id="ARBA00022777"/>
    </source>
</evidence>
<evidence type="ECO:0000256" key="2">
    <source>
        <dbReference type="ARBA" id="ARBA00010794"/>
    </source>
</evidence>
<evidence type="ECO:0000256" key="10">
    <source>
        <dbReference type="SAM" id="MobiDB-lite"/>
    </source>
</evidence>
<protein>
    <recommendedName>
        <fullName evidence="3">dolichol kinase</fullName>
        <ecNumber evidence="3">2.7.1.108</ecNumber>
    </recommendedName>
</protein>
<keyword evidence="5 11" id="KW-0812">Transmembrane</keyword>
<feature type="transmembrane region" description="Helical" evidence="11">
    <location>
        <begin position="243"/>
        <end position="262"/>
    </location>
</feature>
<comment type="subcellular location">
    <subcellularLocation>
        <location evidence="1">Endoplasmic reticulum membrane</location>
        <topology evidence="1">Multi-pass membrane protein</topology>
    </subcellularLocation>
</comment>
<evidence type="ECO:0000313" key="12">
    <source>
        <dbReference type="EMBL" id="GMM43815.1"/>
    </source>
</evidence>
<evidence type="ECO:0000256" key="9">
    <source>
        <dbReference type="ARBA" id="ARBA00023136"/>
    </source>
</evidence>